<keyword evidence="3" id="KW-0175">Coiled coil</keyword>
<dbReference type="GO" id="GO:0000149">
    <property type="term" value="F:SNARE binding"/>
    <property type="evidence" value="ECO:0007669"/>
    <property type="project" value="TreeGrafter"/>
</dbReference>
<dbReference type="STRING" id="1036808.A0A0C3E0B7"/>
<dbReference type="InParanoid" id="A0A0C3E0B7"/>
<keyword evidence="6" id="KW-1185">Reference proteome</keyword>
<dbReference type="OrthoDB" id="72772at2759"/>
<feature type="compositionally biased region" description="Polar residues" evidence="4">
    <location>
        <begin position="852"/>
        <end position="866"/>
    </location>
</feature>
<dbReference type="GO" id="GO:0000323">
    <property type="term" value="C:lytic vacuole"/>
    <property type="evidence" value="ECO:0007669"/>
    <property type="project" value="TreeGrafter"/>
</dbReference>
<sequence>MSTGVQDAISTSDSPASYHAAEYPARRIRHITSIQIVNLTPFPVRDAFATALSQPASLSQFNPLGNFSDDLDLTLLRKRSRRISSTSVNTFKSLVIDDNIGSPDDGRASMEAKARRKVQARPVLSGTTNPPPGSAPGYPPTHLAATLHFDHSQRTLEKVIQTRLVETFITITVPGPVPPPLSVPLNTGAHARSRTEGGSSPSVVSPGHAPPVSKATRLSRSASVGGTKGIASRVGASILPSTIARKFPPASKVASSSSKRPVKTHKLSASVPLQKSKSQQSTLPSPDVKPRLVPNYISSIHHPSTNPMFPIDPDSNEFAPYTNLSADEIKIELWAKTNVGISLVDAKGKQKEVPETGSLSPASGWKRLDEWSVALSELVPLPGELEDLPSHLPSNTLVVTFSTSGQSFYLPSSSQPPFCTLSCSRSISPSGYNTDPEAEIRRFDRDVRSVPTDSVPASDSYSRLSLSRRVRRTTATTASSEQLLQFANLQACIQDTEKSLRAVIKETDKLLSGSDAAILNREVSEREVRVEDRRADTRDIVQQMNFLRDGITSRRQRLQARRENLALAKAQYATATAALASNVAEVTEWRSTLTTLRNRISPIRTSLVSVLSAIYPIDLTSPSDLLYSILGVPLPIPLNGNEPAPPLSLSSHKEVTEDAVATALGYAAHLVQLLAVYMGKGLVYPVTYVGSRSLIKDNISAMVGPRMFPLFSKGVDTYRFEYAVFLLNKDIEMLMAERDLRALDMRHTLPNLKNLVLTLTDGECATILCHSRIQDSPSSSGLATPPRSPSPDPARSSSNTPKAGQTELPRESGSPLSSGGTSPTITPTGTPNLRYPKLILGLPPLPSFLRSRNVSSARPASRSTSEQSEEDANSVVGPATGSSESEESARPNGGEDDEDRQTIKGMDIHRRGPSVERKAANGHVPRCDATATQEKLRGSSPTPPSAAIHVENGHQ</sequence>
<dbReference type="GO" id="GO:0005768">
    <property type="term" value="C:endosome"/>
    <property type="evidence" value="ECO:0007669"/>
    <property type="project" value="TreeGrafter"/>
</dbReference>
<dbReference type="GO" id="GO:0032991">
    <property type="term" value="C:protein-containing complex"/>
    <property type="evidence" value="ECO:0007669"/>
    <property type="project" value="UniProtKB-ARBA"/>
</dbReference>
<feature type="compositionally biased region" description="Low complexity" evidence="4">
    <location>
        <begin position="812"/>
        <end position="831"/>
    </location>
</feature>
<evidence type="ECO:0000256" key="3">
    <source>
        <dbReference type="ARBA" id="ARBA00023054"/>
    </source>
</evidence>
<dbReference type="Proteomes" id="UP000053989">
    <property type="component" value="Unassembled WGS sequence"/>
</dbReference>
<dbReference type="HOGENOM" id="CLU_011081_0_0_1"/>
<dbReference type="PANTHER" id="PTHR15157:SF5">
    <property type="entry name" value="UV RADIATION RESISTANCE-ASSOCIATED GENE PROTEIN"/>
    <property type="match status" value="1"/>
</dbReference>
<feature type="region of interest" description="Disordered" evidence="4">
    <location>
        <begin position="249"/>
        <end position="289"/>
    </location>
</feature>
<evidence type="ECO:0000256" key="2">
    <source>
        <dbReference type="ARBA" id="ARBA00013807"/>
    </source>
</evidence>
<proteinExistence type="inferred from homology"/>
<organism evidence="5 6">
    <name type="scientific">Scleroderma citrinum Foug A</name>
    <dbReference type="NCBI Taxonomy" id="1036808"/>
    <lineage>
        <taxon>Eukaryota</taxon>
        <taxon>Fungi</taxon>
        <taxon>Dikarya</taxon>
        <taxon>Basidiomycota</taxon>
        <taxon>Agaricomycotina</taxon>
        <taxon>Agaricomycetes</taxon>
        <taxon>Agaricomycetidae</taxon>
        <taxon>Boletales</taxon>
        <taxon>Sclerodermatineae</taxon>
        <taxon>Sclerodermataceae</taxon>
        <taxon>Scleroderma</taxon>
    </lineage>
</organism>
<dbReference type="PANTHER" id="PTHR15157">
    <property type="entry name" value="UV RADIATION RESISTANCE-ASSOCIATED GENE PROTEIN"/>
    <property type="match status" value="1"/>
</dbReference>
<dbReference type="GO" id="GO:0035493">
    <property type="term" value="P:SNARE complex assembly"/>
    <property type="evidence" value="ECO:0007669"/>
    <property type="project" value="TreeGrafter"/>
</dbReference>
<protein>
    <recommendedName>
        <fullName evidence="2">Autophagy-related protein 14</fullName>
    </recommendedName>
</protein>
<evidence type="ECO:0000313" key="5">
    <source>
        <dbReference type="EMBL" id="KIM61939.1"/>
    </source>
</evidence>
<accession>A0A0C3E0B7</accession>
<evidence type="ECO:0000256" key="1">
    <source>
        <dbReference type="ARBA" id="ARBA00009574"/>
    </source>
</evidence>
<feature type="compositionally biased region" description="Low complexity" evidence="4">
    <location>
        <begin position="249"/>
        <end position="259"/>
    </location>
</feature>
<dbReference type="AlphaFoldDB" id="A0A0C3E0B7"/>
<evidence type="ECO:0000313" key="6">
    <source>
        <dbReference type="Proteomes" id="UP000053989"/>
    </source>
</evidence>
<gene>
    <name evidence="5" type="ORF">SCLCIDRAFT_1215556</name>
</gene>
<feature type="region of interest" description="Disordered" evidence="4">
    <location>
        <begin position="774"/>
        <end position="838"/>
    </location>
</feature>
<feature type="compositionally biased region" description="Pro residues" evidence="4">
    <location>
        <begin position="129"/>
        <end position="139"/>
    </location>
</feature>
<comment type="similarity">
    <text evidence="1">Belongs to the ATG14 family.</text>
</comment>
<feature type="compositionally biased region" description="Polar residues" evidence="4">
    <location>
        <begin position="271"/>
        <end position="284"/>
    </location>
</feature>
<reference evidence="5 6" key="1">
    <citation type="submission" date="2014-04" db="EMBL/GenBank/DDBJ databases">
        <authorList>
            <consortium name="DOE Joint Genome Institute"/>
            <person name="Kuo A."/>
            <person name="Kohler A."/>
            <person name="Nagy L.G."/>
            <person name="Floudas D."/>
            <person name="Copeland A."/>
            <person name="Barry K.W."/>
            <person name="Cichocki N."/>
            <person name="Veneault-Fourrey C."/>
            <person name="LaButti K."/>
            <person name="Lindquist E.A."/>
            <person name="Lipzen A."/>
            <person name="Lundell T."/>
            <person name="Morin E."/>
            <person name="Murat C."/>
            <person name="Sun H."/>
            <person name="Tunlid A."/>
            <person name="Henrissat B."/>
            <person name="Grigoriev I.V."/>
            <person name="Hibbett D.S."/>
            <person name="Martin F."/>
            <person name="Nordberg H.P."/>
            <person name="Cantor M.N."/>
            <person name="Hua S.X."/>
        </authorList>
    </citation>
    <scope>NUCLEOTIDE SEQUENCE [LARGE SCALE GENOMIC DNA]</scope>
    <source>
        <strain evidence="5 6">Foug A</strain>
    </source>
</reference>
<name>A0A0C3E0B7_9AGAM</name>
<dbReference type="Pfam" id="PF10186">
    <property type="entry name" value="ATG14"/>
    <property type="match status" value="1"/>
</dbReference>
<feature type="region of interest" description="Disordered" evidence="4">
    <location>
        <begin position="852"/>
        <end position="955"/>
    </location>
</feature>
<feature type="region of interest" description="Disordered" evidence="4">
    <location>
        <begin position="177"/>
        <end position="227"/>
    </location>
</feature>
<feature type="compositionally biased region" description="Low complexity" evidence="4">
    <location>
        <begin position="197"/>
        <end position="213"/>
    </location>
</feature>
<feature type="region of interest" description="Disordered" evidence="4">
    <location>
        <begin position="114"/>
        <end position="141"/>
    </location>
</feature>
<evidence type="ECO:0000256" key="4">
    <source>
        <dbReference type="SAM" id="MobiDB-lite"/>
    </source>
</evidence>
<reference evidence="6" key="2">
    <citation type="submission" date="2015-01" db="EMBL/GenBank/DDBJ databases">
        <title>Evolutionary Origins and Diversification of the Mycorrhizal Mutualists.</title>
        <authorList>
            <consortium name="DOE Joint Genome Institute"/>
            <consortium name="Mycorrhizal Genomics Consortium"/>
            <person name="Kohler A."/>
            <person name="Kuo A."/>
            <person name="Nagy L.G."/>
            <person name="Floudas D."/>
            <person name="Copeland A."/>
            <person name="Barry K.W."/>
            <person name="Cichocki N."/>
            <person name="Veneault-Fourrey C."/>
            <person name="LaButti K."/>
            <person name="Lindquist E.A."/>
            <person name="Lipzen A."/>
            <person name="Lundell T."/>
            <person name="Morin E."/>
            <person name="Murat C."/>
            <person name="Riley R."/>
            <person name="Ohm R."/>
            <person name="Sun H."/>
            <person name="Tunlid A."/>
            <person name="Henrissat B."/>
            <person name="Grigoriev I.V."/>
            <person name="Hibbett D.S."/>
            <person name="Martin F."/>
        </authorList>
    </citation>
    <scope>NUCLEOTIDE SEQUENCE [LARGE SCALE GENOMIC DNA]</scope>
    <source>
        <strain evidence="6">Foug A</strain>
    </source>
</reference>
<feature type="compositionally biased region" description="Basic and acidic residues" evidence="4">
    <location>
        <begin position="900"/>
        <end position="919"/>
    </location>
</feature>
<dbReference type="InterPro" id="IPR018791">
    <property type="entry name" value="UV_resistance/autophagy_Atg14"/>
</dbReference>
<dbReference type="EMBL" id="KN822046">
    <property type="protein sequence ID" value="KIM61939.1"/>
    <property type="molecule type" value="Genomic_DNA"/>
</dbReference>